<keyword evidence="2" id="KW-1185">Reference proteome</keyword>
<organism evidence="1 2">
    <name type="scientific">Nocardioides aquiterrae</name>
    <dbReference type="NCBI Taxonomy" id="203799"/>
    <lineage>
        <taxon>Bacteria</taxon>
        <taxon>Bacillati</taxon>
        <taxon>Actinomycetota</taxon>
        <taxon>Actinomycetes</taxon>
        <taxon>Propionibacteriales</taxon>
        <taxon>Nocardioidaceae</taxon>
        <taxon>Nocardioides</taxon>
    </lineage>
</organism>
<dbReference type="InterPro" id="IPR027417">
    <property type="entry name" value="P-loop_NTPase"/>
</dbReference>
<dbReference type="Proteomes" id="UP001499979">
    <property type="component" value="Unassembled WGS sequence"/>
</dbReference>
<protein>
    <recommendedName>
        <fullName evidence="3">Sulfotransferase</fullName>
    </recommendedName>
</protein>
<dbReference type="RefSeq" id="WP_343911325.1">
    <property type="nucleotide sequence ID" value="NZ_BAAAJE010000038.1"/>
</dbReference>
<sequence length="290" mass="33595">MKSGRGAKTFLLGVGAQKAGTTWVHHYLARSPQFVRGYRKEYHVFDSSDLPDEPWLGRNLDMAQAELDKLRRGEPADPVHLHRAAMIADPEFYFDYFTGLIRSRPRFRATADVTPEYAVLPVERLASIRDGFAARKVRTRVLFLMRDPVDRIWSQIRMQEGRRPARFPAPADQMVERLFDDPRYEQFSRYERTLDHLEAVWDRSEIHYGFYEQLFREEEVRAICDLVGIDFRTPDFEKKSNVSSGKAVAALPDDLVQRVATYFGDTYHAVASRFPDADLAALWPSSRFVL</sequence>
<evidence type="ECO:0008006" key="3">
    <source>
        <dbReference type="Google" id="ProtNLM"/>
    </source>
</evidence>
<dbReference type="EMBL" id="BAAAJE010000038">
    <property type="protein sequence ID" value="GAA1166282.1"/>
    <property type="molecule type" value="Genomic_DNA"/>
</dbReference>
<dbReference type="SUPFAM" id="SSF52540">
    <property type="entry name" value="P-loop containing nucleoside triphosphate hydrolases"/>
    <property type="match status" value="1"/>
</dbReference>
<name>A0ABP4FFS6_9ACTN</name>
<proteinExistence type="predicted"/>
<dbReference type="Pfam" id="PF13469">
    <property type="entry name" value="Sulfotransfer_3"/>
    <property type="match status" value="1"/>
</dbReference>
<comment type="caution">
    <text evidence="1">The sequence shown here is derived from an EMBL/GenBank/DDBJ whole genome shotgun (WGS) entry which is preliminary data.</text>
</comment>
<dbReference type="Gene3D" id="3.40.50.300">
    <property type="entry name" value="P-loop containing nucleotide triphosphate hydrolases"/>
    <property type="match status" value="1"/>
</dbReference>
<accession>A0ABP4FFS6</accession>
<reference evidence="2" key="1">
    <citation type="journal article" date="2019" name="Int. J. Syst. Evol. Microbiol.">
        <title>The Global Catalogue of Microorganisms (GCM) 10K type strain sequencing project: providing services to taxonomists for standard genome sequencing and annotation.</title>
        <authorList>
            <consortium name="The Broad Institute Genomics Platform"/>
            <consortium name="The Broad Institute Genome Sequencing Center for Infectious Disease"/>
            <person name="Wu L."/>
            <person name="Ma J."/>
        </authorList>
    </citation>
    <scope>NUCLEOTIDE SEQUENCE [LARGE SCALE GENOMIC DNA]</scope>
    <source>
        <strain evidence="2">JCM 11813</strain>
    </source>
</reference>
<evidence type="ECO:0000313" key="1">
    <source>
        <dbReference type="EMBL" id="GAA1166282.1"/>
    </source>
</evidence>
<gene>
    <name evidence="1" type="ORF">GCM10009606_49440</name>
</gene>
<evidence type="ECO:0000313" key="2">
    <source>
        <dbReference type="Proteomes" id="UP001499979"/>
    </source>
</evidence>